<keyword evidence="2" id="KW-0677">Repeat</keyword>
<evidence type="ECO:0000313" key="7">
    <source>
        <dbReference type="Proteomes" id="UP000077051"/>
    </source>
</evidence>
<gene>
    <name evidence="6" type="ORF">MUCCIDRAFT_122466</name>
</gene>
<dbReference type="GO" id="GO:0051082">
    <property type="term" value="F:unfolded protein binding"/>
    <property type="evidence" value="ECO:0007669"/>
    <property type="project" value="InterPro"/>
</dbReference>
<dbReference type="Proteomes" id="UP000077051">
    <property type="component" value="Unassembled WGS sequence"/>
</dbReference>
<dbReference type="CDD" id="cd10747">
    <property type="entry name" value="DnaJ_C"/>
    <property type="match status" value="1"/>
</dbReference>
<evidence type="ECO:0000256" key="3">
    <source>
        <dbReference type="ARBA" id="ARBA00022771"/>
    </source>
</evidence>
<feature type="non-terminal residue" evidence="6">
    <location>
        <position position="1"/>
    </location>
</feature>
<dbReference type="GO" id="GO:0030544">
    <property type="term" value="F:Hsp70 protein binding"/>
    <property type="evidence" value="ECO:0007669"/>
    <property type="project" value="InterPro"/>
</dbReference>
<dbReference type="GO" id="GO:0006457">
    <property type="term" value="P:protein folding"/>
    <property type="evidence" value="ECO:0007669"/>
    <property type="project" value="InterPro"/>
</dbReference>
<keyword evidence="7" id="KW-1185">Reference proteome</keyword>
<dbReference type="GO" id="GO:0008270">
    <property type="term" value="F:zinc ion binding"/>
    <property type="evidence" value="ECO:0007669"/>
    <property type="project" value="UniProtKB-KW"/>
</dbReference>
<dbReference type="FunFam" id="2.60.260.20:FF:000003">
    <property type="entry name" value="DnaJ subfamily A member 2"/>
    <property type="match status" value="1"/>
</dbReference>
<feature type="non-terminal residue" evidence="6">
    <location>
        <position position="130"/>
    </location>
</feature>
<organism evidence="6 7">
    <name type="scientific">Mucor lusitanicus CBS 277.49</name>
    <dbReference type="NCBI Taxonomy" id="747725"/>
    <lineage>
        <taxon>Eukaryota</taxon>
        <taxon>Fungi</taxon>
        <taxon>Fungi incertae sedis</taxon>
        <taxon>Mucoromycota</taxon>
        <taxon>Mucoromycotina</taxon>
        <taxon>Mucoromycetes</taxon>
        <taxon>Mucorales</taxon>
        <taxon>Mucorineae</taxon>
        <taxon>Mucoraceae</taxon>
        <taxon>Mucor</taxon>
    </lineage>
</organism>
<evidence type="ECO:0000256" key="2">
    <source>
        <dbReference type="ARBA" id="ARBA00022737"/>
    </source>
</evidence>
<dbReference type="Gene3D" id="2.60.260.20">
    <property type="entry name" value="Urease metallochaperone UreE, N-terminal domain"/>
    <property type="match status" value="1"/>
</dbReference>
<sequence>TKKAKYKRVKIPKGVRKNQALQVRNEGYLRPDGTRGKLVFKVNELKHALFEREGDNLRTTVNISLKDALLGFENKKLFTHLDGRKVAVTQEPGYTIRPNSQRRLKGEGMPVYGSQTNAFGDMIIHFQVEW</sequence>
<evidence type="ECO:0000256" key="4">
    <source>
        <dbReference type="ARBA" id="ARBA00022833"/>
    </source>
</evidence>
<keyword evidence="3" id="KW-0863">Zinc-finger</keyword>
<evidence type="ECO:0000256" key="1">
    <source>
        <dbReference type="ARBA" id="ARBA00022723"/>
    </source>
</evidence>
<reference evidence="6 7" key="1">
    <citation type="submission" date="2015-06" db="EMBL/GenBank/DDBJ databases">
        <title>Expansion of signal transduction pathways in fungi by whole-genome duplication.</title>
        <authorList>
            <consortium name="DOE Joint Genome Institute"/>
            <person name="Corrochano L.M."/>
            <person name="Kuo A."/>
            <person name="Marcet-Houben M."/>
            <person name="Polaino S."/>
            <person name="Salamov A."/>
            <person name="Villalobos J.M."/>
            <person name="Alvarez M.I."/>
            <person name="Avalos J."/>
            <person name="Benito E.P."/>
            <person name="Benoit I."/>
            <person name="Burger G."/>
            <person name="Camino L.P."/>
            <person name="Canovas D."/>
            <person name="Cerda-Olmedo E."/>
            <person name="Cheng J.-F."/>
            <person name="Dominguez A."/>
            <person name="Elias M."/>
            <person name="Eslava A.P."/>
            <person name="Glaser F."/>
            <person name="Grimwood J."/>
            <person name="Gutierrez G."/>
            <person name="Heitman J."/>
            <person name="Henrissat B."/>
            <person name="Iturriaga E.A."/>
            <person name="Lang B.F."/>
            <person name="Lavin J.L."/>
            <person name="Lee S."/>
            <person name="Li W."/>
            <person name="Lindquist E."/>
            <person name="Lopez-Garcia S."/>
            <person name="Luque E.M."/>
            <person name="Marcos A.T."/>
            <person name="Martin J."/>
            <person name="Mccluskey K."/>
            <person name="Medina H.R."/>
            <person name="Miralles-Duran A."/>
            <person name="Miyazaki A."/>
            <person name="Munoz-Torres E."/>
            <person name="Oguiza J.A."/>
            <person name="Ohm R."/>
            <person name="Olmedo M."/>
            <person name="Orejas M."/>
            <person name="Ortiz-Castellanos L."/>
            <person name="Pisabarro A.G."/>
            <person name="Rodriguez-Romero J."/>
            <person name="Ruiz-Herrera J."/>
            <person name="Ruiz-Vazquez R."/>
            <person name="Sanz C."/>
            <person name="Schackwitz W."/>
            <person name="Schmutz J."/>
            <person name="Shahriari M."/>
            <person name="Shelest E."/>
            <person name="Silva-Franco F."/>
            <person name="Soanes D."/>
            <person name="Syed K."/>
            <person name="Tagua V.G."/>
            <person name="Talbot N.J."/>
            <person name="Thon M."/>
            <person name="De Vries R.P."/>
            <person name="Wiebenga A."/>
            <person name="Yadav J.S."/>
            <person name="Braun E.L."/>
            <person name="Baker S."/>
            <person name="Garre V."/>
            <person name="Horwitz B."/>
            <person name="Torres-Martinez S."/>
            <person name="Idnurm A."/>
            <person name="Herrera-Estrella A."/>
            <person name="Gabaldon T."/>
            <person name="Grigoriev I.V."/>
        </authorList>
    </citation>
    <scope>NUCLEOTIDE SEQUENCE [LARGE SCALE GENOMIC DNA]</scope>
    <source>
        <strain evidence="6 7">CBS 277.49</strain>
    </source>
</reference>
<dbReference type="EMBL" id="AMYB01000002">
    <property type="protein sequence ID" value="OAD06292.1"/>
    <property type="molecule type" value="Genomic_DNA"/>
</dbReference>
<dbReference type="AlphaFoldDB" id="A0A162TQI9"/>
<dbReference type="Pfam" id="PF01556">
    <property type="entry name" value="DnaJ_C"/>
    <property type="match status" value="1"/>
</dbReference>
<accession>A0A162TQI9</accession>
<dbReference type="InterPro" id="IPR002939">
    <property type="entry name" value="DnaJ_C"/>
</dbReference>
<dbReference type="InterPro" id="IPR044713">
    <property type="entry name" value="DNJA1/2-like"/>
</dbReference>
<evidence type="ECO:0000259" key="5">
    <source>
        <dbReference type="Pfam" id="PF01556"/>
    </source>
</evidence>
<dbReference type="OrthoDB" id="550424at2759"/>
<protein>
    <recommendedName>
        <fullName evidence="5">Chaperone DnaJ C-terminal domain-containing protein</fullName>
    </recommendedName>
</protein>
<name>A0A162TQI9_MUCCL</name>
<evidence type="ECO:0000313" key="6">
    <source>
        <dbReference type="EMBL" id="OAD06292.1"/>
    </source>
</evidence>
<keyword evidence="4" id="KW-0862">Zinc</keyword>
<dbReference type="InterPro" id="IPR008971">
    <property type="entry name" value="HSP40/DnaJ_pept-bd"/>
</dbReference>
<dbReference type="VEuPathDB" id="FungiDB:MUCCIDRAFT_122466"/>
<proteinExistence type="predicted"/>
<dbReference type="SUPFAM" id="SSF49493">
    <property type="entry name" value="HSP40/DnaJ peptide-binding domain"/>
    <property type="match status" value="2"/>
</dbReference>
<keyword evidence="1" id="KW-0479">Metal-binding</keyword>
<dbReference type="PANTHER" id="PTHR43888">
    <property type="entry name" value="DNAJ-LIKE-2, ISOFORM A-RELATED"/>
    <property type="match status" value="1"/>
</dbReference>
<dbReference type="STRING" id="747725.A0A162TQI9"/>
<comment type="caution">
    <text evidence="6">The sequence shown here is derived from an EMBL/GenBank/DDBJ whole genome shotgun (WGS) entry which is preliminary data.</text>
</comment>
<feature type="domain" description="Chaperone DnaJ C-terminal" evidence="5">
    <location>
        <begin position="5"/>
        <end position="129"/>
    </location>
</feature>